<accession>A0ABW4NVI6</accession>
<evidence type="ECO:0000256" key="4">
    <source>
        <dbReference type="ARBA" id="ARBA00023136"/>
    </source>
</evidence>
<sequence length="108" mass="12147">MLQTLGLFILTALAEIIGCWLPYLWLRQEKSAWLLIPAALSLTLFVYLLTLHPTASGRIYAAYGGVYISVALIWLWLVDGQPLRWQDWLGVAFCLIGMAVIMFTEKSG</sequence>
<comment type="similarity">
    <text evidence="5">Belongs to the UPF0060 family.</text>
</comment>
<dbReference type="PANTHER" id="PTHR36116">
    <property type="entry name" value="UPF0060 MEMBRANE PROTEIN YNFA"/>
    <property type="match status" value="1"/>
</dbReference>
<feature type="transmembrane region" description="Helical" evidence="5">
    <location>
        <begin position="59"/>
        <end position="76"/>
    </location>
</feature>
<comment type="caution">
    <text evidence="6">The sequence shown here is derived from an EMBL/GenBank/DDBJ whole genome shotgun (WGS) entry which is preliminary data.</text>
</comment>
<dbReference type="PANTHER" id="PTHR36116:SF1">
    <property type="entry name" value="UPF0060 MEMBRANE PROTEIN YNFA"/>
    <property type="match status" value="1"/>
</dbReference>
<dbReference type="NCBIfam" id="NF002586">
    <property type="entry name" value="PRK02237.1"/>
    <property type="match status" value="1"/>
</dbReference>
<dbReference type="Pfam" id="PF02694">
    <property type="entry name" value="UPF0060"/>
    <property type="match status" value="1"/>
</dbReference>
<keyword evidence="3 5" id="KW-1133">Transmembrane helix</keyword>
<dbReference type="EMBL" id="JBHUFP010000025">
    <property type="protein sequence ID" value="MFD1806649.1"/>
    <property type="molecule type" value="Genomic_DNA"/>
</dbReference>
<organism evidence="6 7">
    <name type="scientific">Pasteurella oralis</name>
    <dbReference type="NCBI Taxonomy" id="1071947"/>
    <lineage>
        <taxon>Bacteria</taxon>
        <taxon>Pseudomonadati</taxon>
        <taxon>Pseudomonadota</taxon>
        <taxon>Gammaproteobacteria</taxon>
        <taxon>Pasteurellales</taxon>
        <taxon>Pasteurellaceae</taxon>
        <taxon>Pasteurella</taxon>
    </lineage>
</organism>
<name>A0ABW4NVI6_9PAST</name>
<dbReference type="HAMAP" id="MF_00010">
    <property type="entry name" value="UPF0060"/>
    <property type="match status" value="1"/>
</dbReference>
<keyword evidence="4 5" id="KW-0472">Membrane</keyword>
<proteinExistence type="inferred from homology"/>
<feature type="transmembrane region" description="Helical" evidence="5">
    <location>
        <begin position="7"/>
        <end position="26"/>
    </location>
</feature>
<dbReference type="InterPro" id="IPR003844">
    <property type="entry name" value="UPF0060"/>
</dbReference>
<protein>
    <submittedName>
        <fullName evidence="6">YnfA family protein</fullName>
    </submittedName>
</protein>
<feature type="transmembrane region" description="Helical" evidence="5">
    <location>
        <begin position="88"/>
        <end position="104"/>
    </location>
</feature>
<comment type="subcellular location">
    <subcellularLocation>
        <location evidence="5">Cell membrane</location>
        <topology evidence="5">Multi-pass membrane protein</topology>
    </subcellularLocation>
</comment>
<gene>
    <name evidence="6" type="ORF">ACFSAV_09810</name>
</gene>
<dbReference type="SUPFAM" id="SSF103481">
    <property type="entry name" value="Multidrug resistance efflux transporter EmrE"/>
    <property type="match status" value="1"/>
</dbReference>
<reference evidence="7" key="1">
    <citation type="journal article" date="2019" name="Int. J. Syst. Evol. Microbiol.">
        <title>The Global Catalogue of Microorganisms (GCM) 10K type strain sequencing project: providing services to taxonomists for standard genome sequencing and annotation.</title>
        <authorList>
            <consortium name="The Broad Institute Genomics Platform"/>
            <consortium name="The Broad Institute Genome Sequencing Center for Infectious Disease"/>
            <person name="Wu L."/>
            <person name="Ma J."/>
        </authorList>
    </citation>
    <scope>NUCLEOTIDE SEQUENCE [LARGE SCALE GENOMIC DNA]</scope>
    <source>
        <strain evidence="7">CCM 7950</strain>
    </source>
</reference>
<evidence type="ECO:0000256" key="3">
    <source>
        <dbReference type="ARBA" id="ARBA00022989"/>
    </source>
</evidence>
<dbReference type="Proteomes" id="UP001597420">
    <property type="component" value="Unassembled WGS sequence"/>
</dbReference>
<evidence type="ECO:0000313" key="7">
    <source>
        <dbReference type="Proteomes" id="UP001597420"/>
    </source>
</evidence>
<keyword evidence="2 5" id="KW-0812">Transmembrane</keyword>
<evidence type="ECO:0000256" key="1">
    <source>
        <dbReference type="ARBA" id="ARBA00022475"/>
    </source>
</evidence>
<keyword evidence="1 5" id="KW-1003">Cell membrane</keyword>
<dbReference type="InterPro" id="IPR037185">
    <property type="entry name" value="EmrE-like"/>
</dbReference>
<evidence type="ECO:0000256" key="2">
    <source>
        <dbReference type="ARBA" id="ARBA00022692"/>
    </source>
</evidence>
<dbReference type="RefSeq" id="WP_101775545.1">
    <property type="nucleotide sequence ID" value="NZ_JAUNLA010000005.1"/>
</dbReference>
<evidence type="ECO:0000313" key="6">
    <source>
        <dbReference type="EMBL" id="MFD1806649.1"/>
    </source>
</evidence>
<feature type="transmembrane region" description="Helical" evidence="5">
    <location>
        <begin position="32"/>
        <end position="52"/>
    </location>
</feature>
<evidence type="ECO:0000256" key="5">
    <source>
        <dbReference type="HAMAP-Rule" id="MF_00010"/>
    </source>
</evidence>
<keyword evidence="7" id="KW-1185">Reference proteome</keyword>